<gene>
    <name evidence="1" type="ORF">EVAR_55730_1</name>
</gene>
<proteinExistence type="predicted"/>
<protein>
    <submittedName>
        <fullName evidence="1">Uncharacterized protein</fullName>
    </submittedName>
</protein>
<comment type="caution">
    <text evidence="1">The sequence shown here is derived from an EMBL/GenBank/DDBJ whole genome shotgun (WGS) entry which is preliminary data.</text>
</comment>
<keyword evidence="2" id="KW-1185">Reference proteome</keyword>
<dbReference type="EMBL" id="BGZK01001501">
    <property type="protein sequence ID" value="GBP81234.1"/>
    <property type="molecule type" value="Genomic_DNA"/>
</dbReference>
<reference evidence="1 2" key="1">
    <citation type="journal article" date="2019" name="Commun. Biol.">
        <title>The bagworm genome reveals a unique fibroin gene that provides high tensile strength.</title>
        <authorList>
            <person name="Kono N."/>
            <person name="Nakamura H."/>
            <person name="Ohtoshi R."/>
            <person name="Tomita M."/>
            <person name="Numata K."/>
            <person name="Arakawa K."/>
        </authorList>
    </citation>
    <scope>NUCLEOTIDE SEQUENCE [LARGE SCALE GENOMIC DNA]</scope>
</reference>
<evidence type="ECO:0000313" key="2">
    <source>
        <dbReference type="Proteomes" id="UP000299102"/>
    </source>
</evidence>
<dbReference type="Proteomes" id="UP000299102">
    <property type="component" value="Unassembled WGS sequence"/>
</dbReference>
<name>A0A4C1Z2H6_EUMVA</name>
<organism evidence="1 2">
    <name type="scientific">Eumeta variegata</name>
    <name type="common">Bagworm moth</name>
    <name type="synonym">Eumeta japonica</name>
    <dbReference type="NCBI Taxonomy" id="151549"/>
    <lineage>
        <taxon>Eukaryota</taxon>
        <taxon>Metazoa</taxon>
        <taxon>Ecdysozoa</taxon>
        <taxon>Arthropoda</taxon>
        <taxon>Hexapoda</taxon>
        <taxon>Insecta</taxon>
        <taxon>Pterygota</taxon>
        <taxon>Neoptera</taxon>
        <taxon>Endopterygota</taxon>
        <taxon>Lepidoptera</taxon>
        <taxon>Glossata</taxon>
        <taxon>Ditrysia</taxon>
        <taxon>Tineoidea</taxon>
        <taxon>Psychidae</taxon>
        <taxon>Oiketicinae</taxon>
        <taxon>Eumeta</taxon>
    </lineage>
</organism>
<dbReference type="AlphaFoldDB" id="A0A4C1Z2H6"/>
<accession>A0A4C1Z2H6</accession>
<evidence type="ECO:0000313" key="1">
    <source>
        <dbReference type="EMBL" id="GBP81234.1"/>
    </source>
</evidence>
<sequence length="99" mass="11345">MPNAPKEVFPSKPLLDRMAKPPQHTSFCPSHYILLPTTPLSDITVSASIFPRHSADTIQRSHLYCNDPTFIRLLPYPAFTSIHRRRDQDLIMDSQTRLS</sequence>